<comment type="caution">
    <text evidence="1">The sequence shown here is derived from an EMBL/GenBank/DDBJ whole genome shotgun (WGS) entry which is preliminary data.</text>
</comment>
<evidence type="ECO:0000313" key="1">
    <source>
        <dbReference type="EMBL" id="KAK7304780.1"/>
    </source>
</evidence>
<dbReference type="EMBL" id="JAYMYQ010000011">
    <property type="protein sequence ID" value="KAK7304780.1"/>
    <property type="molecule type" value="Genomic_DNA"/>
</dbReference>
<accession>A0AAN9JSR0</accession>
<protein>
    <submittedName>
        <fullName evidence="1">Uncharacterized protein</fullName>
    </submittedName>
</protein>
<gene>
    <name evidence="1" type="ORF">VNO77_42667</name>
</gene>
<keyword evidence="2" id="KW-1185">Reference proteome</keyword>
<evidence type="ECO:0000313" key="2">
    <source>
        <dbReference type="Proteomes" id="UP001367508"/>
    </source>
</evidence>
<organism evidence="1 2">
    <name type="scientific">Canavalia gladiata</name>
    <name type="common">Sword bean</name>
    <name type="synonym">Dolichos gladiatus</name>
    <dbReference type="NCBI Taxonomy" id="3824"/>
    <lineage>
        <taxon>Eukaryota</taxon>
        <taxon>Viridiplantae</taxon>
        <taxon>Streptophyta</taxon>
        <taxon>Embryophyta</taxon>
        <taxon>Tracheophyta</taxon>
        <taxon>Spermatophyta</taxon>
        <taxon>Magnoliopsida</taxon>
        <taxon>eudicotyledons</taxon>
        <taxon>Gunneridae</taxon>
        <taxon>Pentapetalae</taxon>
        <taxon>rosids</taxon>
        <taxon>fabids</taxon>
        <taxon>Fabales</taxon>
        <taxon>Fabaceae</taxon>
        <taxon>Papilionoideae</taxon>
        <taxon>50 kb inversion clade</taxon>
        <taxon>NPAAA clade</taxon>
        <taxon>indigoferoid/millettioid clade</taxon>
        <taxon>Phaseoleae</taxon>
        <taxon>Canavalia</taxon>
    </lineage>
</organism>
<dbReference type="Proteomes" id="UP001367508">
    <property type="component" value="Unassembled WGS sequence"/>
</dbReference>
<reference evidence="1 2" key="1">
    <citation type="submission" date="2024-01" db="EMBL/GenBank/DDBJ databases">
        <title>The genomes of 5 underutilized Papilionoideae crops provide insights into root nodulation and disease resistanc.</title>
        <authorList>
            <person name="Jiang F."/>
        </authorList>
    </citation>
    <scope>NUCLEOTIDE SEQUENCE [LARGE SCALE GENOMIC DNA]</scope>
    <source>
        <strain evidence="1">LVBAO_FW01</strain>
        <tissue evidence="1">Leaves</tissue>
    </source>
</reference>
<dbReference type="AlphaFoldDB" id="A0AAN9JSR0"/>
<sequence>MVDEVSVVSKKIRLENTREKENKISFLKTSHQRLPHPILDDNAVKKILSSWKQLKIEKQREVGKIQQNHEIKKRRKEARLQLELMENTAGLEDNMEATKDFHNIIGCSQFYPSFIRAQCF</sequence>
<name>A0AAN9JSR0_CANGL</name>
<proteinExistence type="predicted"/>